<dbReference type="InParanoid" id="H3BEE7"/>
<dbReference type="SFLD" id="SFLDG00358">
    <property type="entry name" value="Main_(cytGST)"/>
    <property type="match status" value="1"/>
</dbReference>
<dbReference type="GO" id="GO:0003746">
    <property type="term" value="F:translation elongation factor activity"/>
    <property type="evidence" value="ECO:0007669"/>
    <property type="project" value="UniProtKB-UniRule"/>
</dbReference>
<dbReference type="OMA" id="PFVMEEC"/>
<evidence type="ECO:0000256" key="1">
    <source>
        <dbReference type="ARBA" id="ARBA00003468"/>
    </source>
</evidence>
<dbReference type="CDD" id="cd03044">
    <property type="entry name" value="GST_N_EF1Bgamma"/>
    <property type="match status" value="1"/>
</dbReference>
<dbReference type="Bgee" id="ENSLACG00000017814">
    <property type="expression patterns" value="Expressed in muscle tissue and 2 other cell types or tissues"/>
</dbReference>
<dbReference type="GO" id="GO:0005737">
    <property type="term" value="C:cytoplasm"/>
    <property type="evidence" value="ECO:0007669"/>
    <property type="project" value="TreeGrafter"/>
</dbReference>
<evidence type="ECO:0000256" key="2">
    <source>
        <dbReference type="ARBA" id="ARBA00011237"/>
    </source>
</evidence>
<dbReference type="InterPro" id="IPR004046">
    <property type="entry name" value="GST_C"/>
</dbReference>
<reference evidence="9" key="3">
    <citation type="submission" date="2025-09" db="UniProtKB">
        <authorList>
            <consortium name="Ensembl"/>
        </authorList>
    </citation>
    <scope>IDENTIFICATION</scope>
</reference>
<dbReference type="Pfam" id="PF00647">
    <property type="entry name" value="EF1G"/>
    <property type="match status" value="1"/>
</dbReference>
<proteinExistence type="predicted"/>
<evidence type="ECO:0000256" key="3">
    <source>
        <dbReference type="ARBA" id="ARBA00022768"/>
    </source>
</evidence>
<dbReference type="AlphaFoldDB" id="H3BEE7"/>
<feature type="domain" description="EF-1-gamma C-terminal" evidence="6">
    <location>
        <begin position="278"/>
        <end position="439"/>
    </location>
</feature>
<dbReference type="SUPFAM" id="SSF47616">
    <property type="entry name" value="GST C-terminal domain-like"/>
    <property type="match status" value="1"/>
</dbReference>
<dbReference type="PANTHER" id="PTHR43986">
    <property type="entry name" value="ELONGATION FACTOR 1-GAMMA"/>
    <property type="match status" value="1"/>
</dbReference>
<dbReference type="Pfam" id="PF00043">
    <property type="entry name" value="GST_C"/>
    <property type="match status" value="1"/>
</dbReference>
<dbReference type="Gene3D" id="3.40.30.10">
    <property type="entry name" value="Glutaredoxin"/>
    <property type="match status" value="1"/>
</dbReference>
<evidence type="ECO:0000259" key="8">
    <source>
        <dbReference type="PROSITE" id="PS50405"/>
    </source>
</evidence>
<dbReference type="HOGENOM" id="CLU_011226_3_1_1"/>
<comment type="function">
    <text evidence="1">Probably plays a role in anchoring the complex to other cellular components.</text>
</comment>
<dbReference type="eggNOG" id="KOG0867">
    <property type="taxonomic scope" value="Eukaryota"/>
</dbReference>
<organism evidence="9 10">
    <name type="scientific">Latimeria chalumnae</name>
    <name type="common">Coelacanth</name>
    <dbReference type="NCBI Taxonomy" id="7897"/>
    <lineage>
        <taxon>Eukaryota</taxon>
        <taxon>Metazoa</taxon>
        <taxon>Chordata</taxon>
        <taxon>Craniata</taxon>
        <taxon>Vertebrata</taxon>
        <taxon>Euteleostomi</taxon>
        <taxon>Coelacanthiformes</taxon>
        <taxon>Coelacanthidae</taxon>
        <taxon>Latimeria</taxon>
    </lineage>
</organism>
<dbReference type="SMART" id="SM01183">
    <property type="entry name" value="EF1G"/>
    <property type="match status" value="1"/>
</dbReference>
<comment type="subunit">
    <text evidence="2">EF-1 is composed of four subunits: alpha, beta, delta, and gamma.</text>
</comment>
<feature type="domain" description="GST N-terminal" evidence="7">
    <location>
        <begin position="3"/>
        <end position="86"/>
    </location>
</feature>
<dbReference type="InterPro" id="IPR050802">
    <property type="entry name" value="EF-GSTs"/>
</dbReference>
<evidence type="ECO:0008006" key="11">
    <source>
        <dbReference type="Google" id="ProtNLM"/>
    </source>
</evidence>
<gene>
    <name evidence="9" type="primary">LOC102358575</name>
</gene>
<protein>
    <recommendedName>
        <fullName evidence="11">Elongation factor 1-gamma</fullName>
    </recommendedName>
</protein>
<dbReference type="Gene3D" id="1.20.1050.10">
    <property type="match status" value="1"/>
</dbReference>
<dbReference type="InterPro" id="IPR001662">
    <property type="entry name" value="EF1B_G_C"/>
</dbReference>
<dbReference type="InterPro" id="IPR036433">
    <property type="entry name" value="EF1B_G_C_sf"/>
</dbReference>
<dbReference type="InterPro" id="IPR036282">
    <property type="entry name" value="Glutathione-S-Trfase_C_sf"/>
</dbReference>
<dbReference type="Proteomes" id="UP000008672">
    <property type="component" value="Unassembled WGS sequence"/>
</dbReference>
<sequence>LTTGTTLYTYPNCWRTNAVLIAAKYGGVELKVVSVPQFETSTGGTESFLKKFPLKKLPVFEGEDGFYIYGSNAIAHYVGSDSLRGSSLKDSALIQQWMSYADNEVLPAAATWVYPTLGRTVYNKQTAERAKEVVRQVLTVLDEHLRDRTFLVGECITLADITMACALLWPYKQVLEPSFREPYIHVNQWFITCMTQPAFVEVLGDVKLCEKASEYRGKEFYPIWPYNEEPKEVDPTTREQKEVAEIVEGKMGTISKKQKKVVEEMDATELALKEEPKAKDPFAFLPKSSFVLDEFKRKYSNEDTLTVALPYLWEHFDKEGWSIWYGEHKYPGELNQIFMSCNLITGMFQRLDSLRKNAFASVILFGGDGDSCISGVWILRGQQLAFEMCDDWKMDYESYSWRKLDPDSEECKTTVKEYFTWEGAFMHAGKPFNQGKIFK</sequence>
<reference evidence="9" key="2">
    <citation type="submission" date="2025-08" db="UniProtKB">
        <authorList>
            <consortium name="Ensembl"/>
        </authorList>
    </citation>
    <scope>IDENTIFICATION</scope>
</reference>
<evidence type="ECO:0000259" key="6">
    <source>
        <dbReference type="PROSITE" id="PS50040"/>
    </source>
</evidence>
<accession>H3BEE7</accession>
<dbReference type="eggNOG" id="KOG1627">
    <property type="taxonomic scope" value="Eukaryota"/>
</dbReference>
<keyword evidence="3 5" id="KW-0251">Elongation factor</keyword>
<keyword evidence="4 5" id="KW-0648">Protein biosynthesis</keyword>
<dbReference type="InterPro" id="IPR036249">
    <property type="entry name" value="Thioredoxin-like_sf"/>
</dbReference>
<dbReference type="PROSITE" id="PS50040">
    <property type="entry name" value="EF1G_C"/>
    <property type="match status" value="1"/>
</dbReference>
<dbReference type="GO" id="GO:0005634">
    <property type="term" value="C:nucleus"/>
    <property type="evidence" value="ECO:0007669"/>
    <property type="project" value="TreeGrafter"/>
</dbReference>
<reference evidence="10" key="1">
    <citation type="submission" date="2011-08" db="EMBL/GenBank/DDBJ databases">
        <title>The draft genome of Latimeria chalumnae.</title>
        <authorList>
            <person name="Di Palma F."/>
            <person name="Alfoldi J."/>
            <person name="Johnson J."/>
            <person name="Berlin A."/>
            <person name="Gnerre S."/>
            <person name="Jaffe D."/>
            <person name="MacCallum I."/>
            <person name="Young S."/>
            <person name="Walker B.J."/>
            <person name="Lander E."/>
            <person name="Lindblad-Toh K."/>
        </authorList>
    </citation>
    <scope>NUCLEOTIDE SEQUENCE [LARGE SCALE GENOMIC DNA]</scope>
    <source>
        <strain evidence="10">Wild caught</strain>
    </source>
</reference>
<dbReference type="EMBL" id="AFYH01035149">
    <property type="status" value="NOT_ANNOTATED_CDS"/>
    <property type="molecule type" value="Genomic_DNA"/>
</dbReference>
<dbReference type="FunFam" id="3.30.70.1010:FF:000001">
    <property type="entry name" value="Elongation factor 1-gamma 1"/>
    <property type="match status" value="1"/>
</dbReference>
<dbReference type="FunFam" id="1.20.1050.10:FF:000006">
    <property type="entry name" value="Elongation factor 1 gamma"/>
    <property type="match status" value="1"/>
</dbReference>
<dbReference type="EMBL" id="AFYH01035150">
    <property type="status" value="NOT_ANNOTATED_CDS"/>
    <property type="molecule type" value="Genomic_DNA"/>
</dbReference>
<evidence type="ECO:0000256" key="4">
    <source>
        <dbReference type="ARBA" id="ARBA00022917"/>
    </source>
</evidence>
<dbReference type="Pfam" id="PF02798">
    <property type="entry name" value="GST_N"/>
    <property type="match status" value="1"/>
</dbReference>
<dbReference type="SUPFAM" id="SSF89942">
    <property type="entry name" value="eEF1-gamma domain"/>
    <property type="match status" value="1"/>
</dbReference>
<dbReference type="InterPro" id="IPR004045">
    <property type="entry name" value="Glutathione_S-Trfase_N"/>
</dbReference>
<evidence type="ECO:0000313" key="9">
    <source>
        <dbReference type="Ensembl" id="ENSLACP00000020268.1"/>
    </source>
</evidence>
<keyword evidence="10" id="KW-1185">Reference proteome</keyword>
<name>H3BEE7_LATCH</name>
<evidence type="ECO:0000259" key="7">
    <source>
        <dbReference type="PROSITE" id="PS50404"/>
    </source>
</evidence>
<dbReference type="GeneTree" id="ENSGT00390000007552"/>
<evidence type="ECO:0000313" key="10">
    <source>
        <dbReference type="Proteomes" id="UP000008672"/>
    </source>
</evidence>
<dbReference type="Gene3D" id="3.30.70.1010">
    <property type="entry name" value="Translation elongation factor EF1B, gamma chain, conserved domain"/>
    <property type="match status" value="1"/>
</dbReference>
<dbReference type="Ensembl" id="ENSLACT00000020408.1">
    <property type="protein sequence ID" value="ENSLACP00000020268.1"/>
    <property type="gene ID" value="ENSLACG00000017814.1"/>
</dbReference>
<dbReference type="InterPro" id="IPR010987">
    <property type="entry name" value="Glutathione-S-Trfase_C-like"/>
</dbReference>
<dbReference type="STRING" id="7897.ENSLACP00000020268"/>
<dbReference type="PROSITE" id="PS50405">
    <property type="entry name" value="GST_CTER"/>
    <property type="match status" value="1"/>
</dbReference>
<dbReference type="InterPro" id="IPR040079">
    <property type="entry name" value="Glutathione_S-Trfase"/>
</dbReference>
<dbReference type="PANTHER" id="PTHR43986:SF1">
    <property type="entry name" value="ELONGATION FACTOR 1-GAMMA"/>
    <property type="match status" value="1"/>
</dbReference>
<dbReference type="SFLD" id="SFLDS00019">
    <property type="entry name" value="Glutathione_Transferase_(cytos"/>
    <property type="match status" value="1"/>
</dbReference>
<feature type="domain" description="GST C-terminal" evidence="8">
    <location>
        <begin position="87"/>
        <end position="215"/>
    </location>
</feature>
<evidence type="ECO:0000256" key="5">
    <source>
        <dbReference type="PROSITE-ProRule" id="PRU00519"/>
    </source>
</evidence>
<dbReference type="PROSITE" id="PS50404">
    <property type="entry name" value="GST_NTER"/>
    <property type="match status" value="1"/>
</dbReference>
<dbReference type="SUPFAM" id="SSF52833">
    <property type="entry name" value="Thioredoxin-like"/>
    <property type="match status" value="1"/>
</dbReference>
<dbReference type="FunFam" id="3.40.30.10:FF:000142">
    <property type="entry name" value="Elongation factor 1 gamma"/>
    <property type="match status" value="1"/>
</dbReference>
<dbReference type="CDD" id="cd03181">
    <property type="entry name" value="GST_C_EF1Bgamma_like"/>
    <property type="match status" value="1"/>
</dbReference>